<dbReference type="AlphaFoldDB" id="A0A1Y6JNI7"/>
<dbReference type="EMBL" id="LT855380">
    <property type="protein sequence ID" value="SMS11496.1"/>
    <property type="molecule type" value="Genomic_DNA"/>
</dbReference>
<evidence type="ECO:0000313" key="2">
    <source>
        <dbReference type="Proteomes" id="UP000196842"/>
    </source>
</evidence>
<dbReference type="GeneID" id="94721555"/>
<reference evidence="1 2" key="1">
    <citation type="submission" date="2017-05" db="EMBL/GenBank/DDBJ databases">
        <authorList>
            <person name="Song R."/>
            <person name="Chenine A.L."/>
            <person name="Ruprecht R.M."/>
        </authorList>
    </citation>
    <scope>NUCLEOTIDE SEQUENCE [LARGE SCALE GENOMIC DNA]</scope>
    <source>
        <strain evidence="1 2">CFBP 1590</strain>
    </source>
</reference>
<dbReference type="RefSeq" id="WP_122417847.1">
    <property type="nucleotide sequence ID" value="NZ_JAZEHS010000011.1"/>
</dbReference>
<accession>A0A1Y6JNI7</accession>
<gene>
    <name evidence="1" type="ORF">CFBP1590__3910</name>
</gene>
<organism evidence="1 2">
    <name type="scientific">Pseudomonas viridiflava</name>
    <name type="common">Phytomonas viridiflava</name>
    <dbReference type="NCBI Taxonomy" id="33069"/>
    <lineage>
        <taxon>Bacteria</taxon>
        <taxon>Pseudomonadati</taxon>
        <taxon>Pseudomonadota</taxon>
        <taxon>Gammaproteobacteria</taxon>
        <taxon>Pseudomonadales</taxon>
        <taxon>Pseudomonadaceae</taxon>
        <taxon>Pseudomonas</taxon>
    </lineage>
</organism>
<sequence length="91" mass="10135">MASEPWYSIGPLDVFPEKFAPFLFANMTLRHIRERTRSVLGGIPERGNDQIGAAAVDGCDQSASTLIVPIAPRGHAARDAPRHKWHRCRNQ</sequence>
<dbReference type="Proteomes" id="UP000196842">
    <property type="component" value="Chromosome I"/>
</dbReference>
<protein>
    <submittedName>
        <fullName evidence="1">Uncharacterized protein</fullName>
    </submittedName>
</protein>
<dbReference type="KEGG" id="pvd:CFBP1590__3910"/>
<proteinExistence type="predicted"/>
<evidence type="ECO:0000313" key="1">
    <source>
        <dbReference type="EMBL" id="SMS11496.1"/>
    </source>
</evidence>
<name>A0A1Y6JNI7_PSEVI</name>